<evidence type="ECO:0000256" key="3">
    <source>
        <dbReference type="PIRSR" id="PIRSR613078-2"/>
    </source>
</evidence>
<evidence type="ECO:0000313" key="5">
    <source>
        <dbReference type="Proteomes" id="UP000230069"/>
    </source>
</evidence>
<comment type="similarity">
    <text evidence="1">Belongs to the phosphoglycerate mutase family.</text>
</comment>
<dbReference type="Gene3D" id="3.40.50.1240">
    <property type="entry name" value="Phosphoglycerate mutase-like"/>
    <property type="match status" value="1"/>
</dbReference>
<dbReference type="PANTHER" id="PTHR48100:SF34">
    <property type="entry name" value="PHOSPHOGLYCERATE MUTASE-LIKE PROTEIN 4"/>
    <property type="match status" value="1"/>
</dbReference>
<dbReference type="PROSITE" id="PS00175">
    <property type="entry name" value="PG_MUTASE"/>
    <property type="match status" value="1"/>
</dbReference>
<feature type="active site" description="Proton donor/acceptor" evidence="2">
    <location>
        <position position="109"/>
    </location>
</feature>
<dbReference type="OrthoDB" id="354304at2759"/>
<gene>
    <name evidence="4" type="ORF">AQUCO_01500164v1</name>
</gene>
<dbReference type="Proteomes" id="UP000230069">
    <property type="component" value="Unassembled WGS sequence"/>
</dbReference>
<name>A0A2G5DSD0_AQUCA</name>
<dbReference type="InterPro" id="IPR050275">
    <property type="entry name" value="PGM_Phosphatase"/>
</dbReference>
<dbReference type="FunFam" id="3.40.50.1240:FF:000029">
    <property type="entry name" value="Phosphoglycerate mutase-like protein 4"/>
    <property type="match status" value="1"/>
</dbReference>
<feature type="binding site" evidence="3">
    <location>
        <position position="84"/>
    </location>
    <ligand>
        <name>substrate</name>
    </ligand>
</feature>
<dbReference type="GO" id="GO:0005829">
    <property type="term" value="C:cytosol"/>
    <property type="evidence" value="ECO:0007669"/>
    <property type="project" value="TreeGrafter"/>
</dbReference>
<evidence type="ECO:0000256" key="1">
    <source>
        <dbReference type="ARBA" id="ARBA00038362"/>
    </source>
</evidence>
<dbReference type="InParanoid" id="A0A2G5DSD0"/>
<proteinExistence type="inferred from homology"/>
<keyword evidence="5" id="KW-1185">Reference proteome</keyword>
<evidence type="ECO:0008006" key="6">
    <source>
        <dbReference type="Google" id="ProtNLM"/>
    </source>
</evidence>
<feature type="active site" description="Tele-phosphohistidine intermediate" evidence="2">
    <location>
        <position position="34"/>
    </location>
</feature>
<sequence length="242" mass="26187">MATTTTINSADSSNGVVVNGSDSFDYAEIVVVRHGETEWNCDGRLQGHLDAELNEFGRQQAVEVAGLLSKETKVSAVYASDLKRAFETAQKIAKSCGGLEVVQDKDLRERHLGDLQGLVLQEAAKTKPEAYEAFVSRKRDQEIPGGGESLDQVSQRCTSALQKIAQKHKGERVVVVTHGGVVRALHKRASPKGKPGKILNASVNIFHISDEGDWVIKTWGDVSHLSNTMYLEGAFGGDKNSG</sequence>
<accession>A0A2G5DSD0</accession>
<dbReference type="EMBL" id="KZ305032">
    <property type="protein sequence ID" value="PIA46434.1"/>
    <property type="molecule type" value="Genomic_DNA"/>
</dbReference>
<dbReference type="STRING" id="218851.A0A2G5DSD0"/>
<dbReference type="GO" id="GO:0016791">
    <property type="term" value="F:phosphatase activity"/>
    <property type="evidence" value="ECO:0007669"/>
    <property type="project" value="TreeGrafter"/>
</dbReference>
<dbReference type="InterPro" id="IPR013078">
    <property type="entry name" value="His_Pase_superF_clade-1"/>
</dbReference>
<dbReference type="FunCoup" id="A0A2G5DSD0">
    <property type="interactions" value="1301"/>
</dbReference>
<dbReference type="SMART" id="SM00855">
    <property type="entry name" value="PGAM"/>
    <property type="match status" value="1"/>
</dbReference>
<feature type="binding site" evidence="3">
    <location>
        <begin position="33"/>
        <end position="40"/>
    </location>
    <ligand>
        <name>substrate</name>
    </ligand>
</feature>
<reference evidence="4 5" key="1">
    <citation type="submission" date="2017-09" db="EMBL/GenBank/DDBJ databases">
        <title>WGS assembly of Aquilegia coerulea Goldsmith.</title>
        <authorList>
            <person name="Hodges S."/>
            <person name="Kramer E."/>
            <person name="Nordborg M."/>
            <person name="Tomkins J."/>
            <person name="Borevitz J."/>
            <person name="Derieg N."/>
            <person name="Yan J."/>
            <person name="Mihaltcheva S."/>
            <person name="Hayes R.D."/>
            <person name="Rokhsar D."/>
        </authorList>
    </citation>
    <scope>NUCLEOTIDE SEQUENCE [LARGE SCALE GENOMIC DNA]</scope>
    <source>
        <strain evidence="5">cv. Goldsmith</strain>
    </source>
</reference>
<dbReference type="InterPro" id="IPR001345">
    <property type="entry name" value="PG/BPGM_mutase_AS"/>
</dbReference>
<dbReference type="SUPFAM" id="SSF53254">
    <property type="entry name" value="Phosphoglycerate mutase-like"/>
    <property type="match status" value="1"/>
</dbReference>
<dbReference type="PANTHER" id="PTHR48100">
    <property type="entry name" value="BROAD-SPECIFICITY PHOSPHATASE YOR283W-RELATED"/>
    <property type="match status" value="1"/>
</dbReference>
<dbReference type="InterPro" id="IPR029033">
    <property type="entry name" value="His_PPase_superfam"/>
</dbReference>
<evidence type="ECO:0000256" key="2">
    <source>
        <dbReference type="PIRSR" id="PIRSR613078-1"/>
    </source>
</evidence>
<protein>
    <recommendedName>
        <fullName evidence="6">Phosphoglycerate mutase-like protein 4</fullName>
    </recommendedName>
</protein>
<dbReference type="Pfam" id="PF00300">
    <property type="entry name" value="His_Phos_1"/>
    <property type="match status" value="1"/>
</dbReference>
<dbReference type="AlphaFoldDB" id="A0A2G5DSD0"/>
<evidence type="ECO:0000313" key="4">
    <source>
        <dbReference type="EMBL" id="PIA46434.1"/>
    </source>
</evidence>
<organism evidence="4 5">
    <name type="scientific">Aquilegia coerulea</name>
    <name type="common">Rocky mountain columbine</name>
    <dbReference type="NCBI Taxonomy" id="218851"/>
    <lineage>
        <taxon>Eukaryota</taxon>
        <taxon>Viridiplantae</taxon>
        <taxon>Streptophyta</taxon>
        <taxon>Embryophyta</taxon>
        <taxon>Tracheophyta</taxon>
        <taxon>Spermatophyta</taxon>
        <taxon>Magnoliopsida</taxon>
        <taxon>Ranunculales</taxon>
        <taxon>Ranunculaceae</taxon>
        <taxon>Thalictroideae</taxon>
        <taxon>Aquilegia</taxon>
    </lineage>
</organism>
<dbReference type="CDD" id="cd07067">
    <property type="entry name" value="HP_PGM_like"/>
    <property type="match status" value="1"/>
</dbReference>